<dbReference type="EMBL" id="FORA01000003">
    <property type="protein sequence ID" value="SFJ29254.1"/>
    <property type="molecule type" value="Genomic_DNA"/>
</dbReference>
<dbReference type="OrthoDB" id="7842127at2"/>
<protein>
    <submittedName>
        <fullName evidence="1">Uncharacterized protein</fullName>
    </submittedName>
</protein>
<name>A0A1I3Q4U9_9RHOB</name>
<proteinExistence type="predicted"/>
<dbReference type="STRING" id="390807.SAMN04488095_2427"/>
<evidence type="ECO:0000313" key="1">
    <source>
        <dbReference type="EMBL" id="SFJ29254.1"/>
    </source>
</evidence>
<dbReference type="AlphaFoldDB" id="A0A1I3Q4U9"/>
<accession>A0A1I3Q4U9</accession>
<sequence length="222" mass="25232">MIRGLFEKGREALPALALPEFGRAVEIPVYLIHNSADAEDYFFIFDFEQFVERSRAGLFARPRLKVWAGRSDFDRRTFAKAFRRSFAQEFDAARAQLEAEGNGGKGWFGWFRSPEGLMSLVGTLTANIFLMVALSAGKAILGDVRLPGWMRRKSTQETLESSIAETQAKVDAALQKVEIVLHMDLYRHAWRGQRGGRLTGVDYDAWPLPGFVERHLDIEDFR</sequence>
<keyword evidence="2" id="KW-1185">Reference proteome</keyword>
<organism evidence="1 2">
    <name type="scientific">Jannaschia pohangensis</name>
    <dbReference type="NCBI Taxonomy" id="390807"/>
    <lineage>
        <taxon>Bacteria</taxon>
        <taxon>Pseudomonadati</taxon>
        <taxon>Pseudomonadota</taxon>
        <taxon>Alphaproteobacteria</taxon>
        <taxon>Rhodobacterales</taxon>
        <taxon>Roseobacteraceae</taxon>
        <taxon>Jannaschia</taxon>
    </lineage>
</organism>
<reference evidence="1 2" key="1">
    <citation type="submission" date="2016-10" db="EMBL/GenBank/DDBJ databases">
        <authorList>
            <person name="de Groot N.N."/>
        </authorList>
    </citation>
    <scope>NUCLEOTIDE SEQUENCE [LARGE SCALE GENOMIC DNA]</scope>
    <source>
        <strain evidence="1 2">DSM 19073</strain>
    </source>
</reference>
<dbReference type="Proteomes" id="UP000199110">
    <property type="component" value="Unassembled WGS sequence"/>
</dbReference>
<gene>
    <name evidence="1" type="ORF">SAMN04488095_2427</name>
</gene>
<evidence type="ECO:0000313" key="2">
    <source>
        <dbReference type="Proteomes" id="UP000199110"/>
    </source>
</evidence>
<dbReference type="RefSeq" id="WP_092780882.1">
    <property type="nucleotide sequence ID" value="NZ_FORA01000003.1"/>
</dbReference>